<keyword evidence="5" id="KW-1185">Reference proteome</keyword>
<dbReference type="Pfam" id="PF00378">
    <property type="entry name" value="ECH_1"/>
    <property type="match status" value="1"/>
</dbReference>
<evidence type="ECO:0000256" key="4">
    <source>
        <dbReference type="SAM" id="MobiDB-lite"/>
    </source>
</evidence>
<protein>
    <submittedName>
        <fullName evidence="6">Enoyl-CoA hydratase domain-containing protein 3, mitochondrial</fullName>
    </submittedName>
</protein>
<evidence type="ECO:0000256" key="3">
    <source>
        <dbReference type="ARBA" id="ARBA00023098"/>
    </source>
</evidence>
<keyword evidence="2" id="KW-0809">Transit peptide</keyword>
<reference evidence="6" key="1">
    <citation type="submission" date="2022-11" db="UniProtKB">
        <authorList>
            <consortium name="WormBaseParasite"/>
        </authorList>
    </citation>
    <scope>IDENTIFICATION</scope>
</reference>
<dbReference type="GO" id="GO:0006631">
    <property type="term" value="P:fatty acid metabolic process"/>
    <property type="evidence" value="ECO:0007669"/>
    <property type="project" value="UniProtKB-KW"/>
</dbReference>
<organism evidence="5 6">
    <name type="scientific">Acrobeloides nanus</name>
    <dbReference type="NCBI Taxonomy" id="290746"/>
    <lineage>
        <taxon>Eukaryota</taxon>
        <taxon>Metazoa</taxon>
        <taxon>Ecdysozoa</taxon>
        <taxon>Nematoda</taxon>
        <taxon>Chromadorea</taxon>
        <taxon>Rhabditida</taxon>
        <taxon>Tylenchina</taxon>
        <taxon>Cephalobomorpha</taxon>
        <taxon>Cephaloboidea</taxon>
        <taxon>Cephalobidae</taxon>
        <taxon>Acrobeloides</taxon>
    </lineage>
</organism>
<sequence>MRGQQFSTSVSRKPDSNPTSKNVSSLLQREIYLENQVVRLVLNSSKKRNALSSELMSELLRELEGINRIPKVRAVILAGNGPAFSAGHDLKELTSETGAEFHKEVFAKCTKLMTFIQQMELPVIAEVDGVAAAAGCQLVASCDIVVASSTSTFSTPGLKAGIFCSTPGIPLVRNVPRKIAMDMLLTARVLNADEALRYGLVSRVVSSSEVRHEAIRVAEEITKMSRSVTAIGKPFFYTQVDLPQNQAFSLKKSLYDETSRIKFILYSSLVNFGLPSPYLTGFSHYAIPINLRVQEIFYNLKFL</sequence>
<feature type="region of interest" description="Disordered" evidence="4">
    <location>
        <begin position="1"/>
        <end position="23"/>
    </location>
</feature>
<dbReference type="InterPro" id="IPR001753">
    <property type="entry name" value="Enoyl-CoA_hydra/iso"/>
</dbReference>
<accession>A0A914C0R9</accession>
<dbReference type="InterPro" id="IPR029045">
    <property type="entry name" value="ClpP/crotonase-like_dom_sf"/>
</dbReference>
<proteinExistence type="predicted"/>
<dbReference type="WBParaSite" id="ACRNAN_Path_1447.g5676.t1">
    <property type="protein sequence ID" value="ACRNAN_Path_1447.g5676.t1"/>
    <property type="gene ID" value="ACRNAN_Path_1447.g5676"/>
</dbReference>
<dbReference type="GO" id="GO:0016836">
    <property type="term" value="F:hydro-lyase activity"/>
    <property type="evidence" value="ECO:0007669"/>
    <property type="project" value="TreeGrafter"/>
</dbReference>
<dbReference type="PANTHER" id="PTHR43602:SF1">
    <property type="entry name" value="ENOYL-COA HYDRATASE DOMAIN-CONTAINING PROTEIN 3, MITOCHONDRIAL"/>
    <property type="match status" value="1"/>
</dbReference>
<keyword evidence="3" id="KW-0443">Lipid metabolism</keyword>
<evidence type="ECO:0000256" key="2">
    <source>
        <dbReference type="ARBA" id="ARBA00022946"/>
    </source>
</evidence>
<name>A0A914C0R9_9BILA</name>
<dbReference type="InterPro" id="IPR052377">
    <property type="entry name" value="Mitochondrial_ECH-domain"/>
</dbReference>
<evidence type="ECO:0000313" key="6">
    <source>
        <dbReference type="WBParaSite" id="ACRNAN_Path_1447.g5676.t1"/>
    </source>
</evidence>
<dbReference type="CDD" id="cd06558">
    <property type="entry name" value="crotonase-like"/>
    <property type="match status" value="1"/>
</dbReference>
<dbReference type="Gene3D" id="3.90.226.10">
    <property type="entry name" value="2-enoyl-CoA Hydratase, Chain A, domain 1"/>
    <property type="match status" value="1"/>
</dbReference>
<dbReference type="AlphaFoldDB" id="A0A914C0R9"/>
<dbReference type="SUPFAM" id="SSF52096">
    <property type="entry name" value="ClpP/crotonase"/>
    <property type="match status" value="1"/>
</dbReference>
<dbReference type="GO" id="GO:0005739">
    <property type="term" value="C:mitochondrion"/>
    <property type="evidence" value="ECO:0007669"/>
    <property type="project" value="TreeGrafter"/>
</dbReference>
<dbReference type="PANTHER" id="PTHR43602">
    <property type="match status" value="1"/>
</dbReference>
<dbReference type="Proteomes" id="UP000887540">
    <property type="component" value="Unplaced"/>
</dbReference>
<keyword evidence="1" id="KW-0276">Fatty acid metabolism</keyword>
<evidence type="ECO:0000256" key="1">
    <source>
        <dbReference type="ARBA" id="ARBA00022832"/>
    </source>
</evidence>
<evidence type="ECO:0000313" key="5">
    <source>
        <dbReference type="Proteomes" id="UP000887540"/>
    </source>
</evidence>